<dbReference type="Proteomes" id="UP000076078">
    <property type="component" value="Unassembled WGS sequence"/>
</dbReference>
<dbReference type="EMBL" id="LODT01000004">
    <property type="protein sequence ID" value="KYR02268.1"/>
    <property type="molecule type" value="Genomic_DNA"/>
</dbReference>
<reference evidence="2 3" key="1">
    <citation type="submission" date="2015-12" db="EMBL/GenBank/DDBJ databases">
        <title>Dictyostelia acquired genes for synthesis and detection of signals that induce cell-type specialization by lateral gene transfer from prokaryotes.</title>
        <authorList>
            <person name="Gloeckner G."/>
            <person name="Schaap P."/>
        </authorList>
    </citation>
    <scope>NUCLEOTIDE SEQUENCE [LARGE SCALE GENOMIC DNA]</scope>
    <source>
        <strain evidence="2 3">TK</strain>
    </source>
</reference>
<gene>
    <name evidence="2" type="ORF">DLAC_01098</name>
</gene>
<dbReference type="InParanoid" id="A0A152A7T4"/>
<keyword evidence="1" id="KW-1133">Transmembrane helix</keyword>
<evidence type="ECO:0000313" key="3">
    <source>
        <dbReference type="Proteomes" id="UP000076078"/>
    </source>
</evidence>
<keyword evidence="3" id="KW-1185">Reference proteome</keyword>
<keyword evidence="1" id="KW-0472">Membrane</keyword>
<organism evidence="2 3">
    <name type="scientific">Tieghemostelium lacteum</name>
    <name type="common">Slime mold</name>
    <name type="synonym">Dictyostelium lacteum</name>
    <dbReference type="NCBI Taxonomy" id="361077"/>
    <lineage>
        <taxon>Eukaryota</taxon>
        <taxon>Amoebozoa</taxon>
        <taxon>Evosea</taxon>
        <taxon>Eumycetozoa</taxon>
        <taxon>Dictyostelia</taxon>
        <taxon>Dictyosteliales</taxon>
        <taxon>Raperosteliaceae</taxon>
        <taxon>Tieghemostelium</taxon>
    </lineage>
</organism>
<comment type="caution">
    <text evidence="2">The sequence shown here is derived from an EMBL/GenBank/DDBJ whole genome shotgun (WGS) entry which is preliminary data.</text>
</comment>
<name>A0A152A7T4_TIELA</name>
<evidence type="ECO:0000256" key="1">
    <source>
        <dbReference type="SAM" id="Phobius"/>
    </source>
</evidence>
<keyword evidence="1" id="KW-0812">Transmembrane</keyword>
<feature type="transmembrane region" description="Helical" evidence="1">
    <location>
        <begin position="141"/>
        <end position="159"/>
    </location>
</feature>
<sequence>MGEITSNCCKFLGILMMLMTSFAFYSAPYFAMFTPIQDCKGDTYYLRTVQLENGKNAELPNDYLRHNFKNIFIMLAIAGAIQSAALMISLFEKCCFCMSPHRVNFFLCLSFLLLLPTLIYLEVVIHHTSLFDNCSTGFNSIAIIILLLISIPCMICNNLRSRAPEHDYQPIV</sequence>
<feature type="transmembrane region" description="Helical" evidence="1">
    <location>
        <begin position="12"/>
        <end position="31"/>
    </location>
</feature>
<accession>A0A152A7T4</accession>
<feature type="transmembrane region" description="Helical" evidence="1">
    <location>
        <begin position="71"/>
        <end position="91"/>
    </location>
</feature>
<evidence type="ECO:0000313" key="2">
    <source>
        <dbReference type="EMBL" id="KYR02268.1"/>
    </source>
</evidence>
<protein>
    <recommendedName>
        <fullName evidence="4">Transmembrane protein</fullName>
    </recommendedName>
</protein>
<dbReference type="AlphaFoldDB" id="A0A152A7T4"/>
<evidence type="ECO:0008006" key="4">
    <source>
        <dbReference type="Google" id="ProtNLM"/>
    </source>
</evidence>
<feature type="transmembrane region" description="Helical" evidence="1">
    <location>
        <begin position="103"/>
        <end position="121"/>
    </location>
</feature>
<proteinExistence type="predicted"/>